<comment type="catalytic activity">
    <reaction evidence="15">
        <text>N(6),N(6),N(6)-trimethyl-L-lysine + 2-oxoglutarate + O2 = (3S)-3-hydroxy-N(6),N(6),N(6)-trimethyl-L-lysine + succinate + CO2</text>
        <dbReference type="Rhea" id="RHEA:14181"/>
        <dbReference type="ChEBI" id="CHEBI:15379"/>
        <dbReference type="ChEBI" id="CHEBI:16526"/>
        <dbReference type="ChEBI" id="CHEBI:16810"/>
        <dbReference type="ChEBI" id="CHEBI:30031"/>
        <dbReference type="ChEBI" id="CHEBI:58100"/>
        <dbReference type="ChEBI" id="CHEBI:141499"/>
        <dbReference type="EC" id="1.14.11.8"/>
    </reaction>
</comment>
<dbReference type="Pfam" id="PF02668">
    <property type="entry name" value="TauD"/>
    <property type="match status" value="1"/>
</dbReference>
<accession>A0A9W9TA22</accession>
<name>A0A9W9TA22_9EURO</name>
<comment type="caution">
    <text evidence="18">The sequence shown here is derived from an EMBL/GenBank/DDBJ whole genome shotgun (WGS) entry which is preliminary data.</text>
</comment>
<dbReference type="GO" id="GO:0046872">
    <property type="term" value="F:metal ion binding"/>
    <property type="evidence" value="ECO:0007669"/>
    <property type="project" value="UniProtKB-KW"/>
</dbReference>
<reference evidence="18" key="1">
    <citation type="submission" date="2022-11" db="EMBL/GenBank/DDBJ databases">
        <authorList>
            <person name="Petersen C."/>
        </authorList>
    </citation>
    <scope>NUCLEOTIDE SEQUENCE</scope>
    <source>
        <strain evidence="18">IBT 19713</strain>
    </source>
</reference>
<dbReference type="InterPro" id="IPR003819">
    <property type="entry name" value="TauD/TfdA-like"/>
</dbReference>
<feature type="domain" description="Gamma-butyrobetaine hydroxylase-like N-terminal" evidence="17">
    <location>
        <begin position="123"/>
        <end position="191"/>
    </location>
</feature>
<dbReference type="GO" id="GO:0050353">
    <property type="term" value="F:trimethyllysine dioxygenase activity"/>
    <property type="evidence" value="ECO:0007669"/>
    <property type="project" value="UniProtKB-EC"/>
</dbReference>
<evidence type="ECO:0000256" key="12">
    <source>
        <dbReference type="ARBA" id="ARBA00031778"/>
    </source>
</evidence>
<keyword evidence="6" id="KW-0479">Metal-binding</keyword>
<keyword evidence="19" id="KW-1185">Reference proteome</keyword>
<evidence type="ECO:0000256" key="14">
    <source>
        <dbReference type="ARBA" id="ARBA00046008"/>
    </source>
</evidence>
<comment type="pathway">
    <text evidence="3">Amine and polyamine biosynthesis; carnitine biosynthesis.</text>
</comment>
<evidence type="ECO:0000256" key="13">
    <source>
        <dbReference type="ARBA" id="ARBA00032283"/>
    </source>
</evidence>
<evidence type="ECO:0000256" key="10">
    <source>
        <dbReference type="ARBA" id="ARBA00023004"/>
    </source>
</evidence>
<evidence type="ECO:0000256" key="5">
    <source>
        <dbReference type="ARBA" id="ARBA00012267"/>
    </source>
</evidence>
<gene>
    <name evidence="18" type="ORF">N7468_010796</name>
</gene>
<evidence type="ECO:0000256" key="4">
    <source>
        <dbReference type="ARBA" id="ARBA00008654"/>
    </source>
</evidence>
<dbReference type="InterPro" id="IPR010376">
    <property type="entry name" value="GBBH-like_N"/>
</dbReference>
<comment type="similarity">
    <text evidence="4">Belongs to the gamma-BBH/TMLD family.</text>
</comment>
<dbReference type="InterPro" id="IPR050411">
    <property type="entry name" value="AlphaKG_dependent_hydroxylases"/>
</dbReference>
<sequence>MIARPALRSSRVERALGVHARRLHAPPSSHVLRAGVQQLGAVRGTVRLPAVTVKLLSGHHDPKAPFGSVRKYHVAHGISDGTQSLARKAEGMGYAVLHERAQDNRDGFLVFGSQFLRQVFNIHSKKTLANKACRENCQCAGCIHPDTRQRALDPFVIPPEVSIKSYKSLPDGATQVEWSDGHTGIYPQEWLLEHQHREWQSETESNKLLITETALPPPRECEQFKDEGQEPPFVLHDKVMSSDTHLLEWLENIAASGDFTADLTFKDTAYTNEGLAPHTDNTYFSDPARLQLFHLLSHTDGSGGESTMLDGFAAARKLYQESPSLYNSLATVRHSWHSSGNEDVCIQPSVRAPVFSIHPDFGTMYQVRWNYYDQLPKSDWSLEEQSTWYKAARRYYEILNEPGRVLQMQLEPGTALIFDNWRMMHGRTEFTGKRRMCGGYTNNDDFISRLRLLKFGREKVLQKMGSYWERDDPSSPYSVY</sequence>
<proteinExistence type="inferred from homology"/>
<dbReference type="SUPFAM" id="SSF51197">
    <property type="entry name" value="Clavaminate synthase-like"/>
    <property type="match status" value="1"/>
</dbReference>
<evidence type="ECO:0000259" key="16">
    <source>
        <dbReference type="Pfam" id="PF02668"/>
    </source>
</evidence>
<dbReference type="InterPro" id="IPR038492">
    <property type="entry name" value="GBBH-like_N_sf"/>
</dbReference>
<comment type="function">
    <text evidence="14">Converts trimethyllysine (TML) into hydroxytrimethyllysine (HTML).</text>
</comment>
<evidence type="ECO:0000313" key="19">
    <source>
        <dbReference type="Proteomes" id="UP001150941"/>
    </source>
</evidence>
<keyword evidence="7" id="KW-0124">Carnitine biosynthesis</keyword>
<protein>
    <recommendedName>
        <fullName evidence="5">trimethyllysine dioxygenase</fullName>
        <ecNumber evidence="5">1.14.11.8</ecNumber>
    </recommendedName>
    <alternativeName>
        <fullName evidence="12">Epsilon-trimethyllysine 2-oxoglutarate dioxygenase</fullName>
    </alternativeName>
    <alternativeName>
        <fullName evidence="11">TML hydroxylase</fullName>
    </alternativeName>
    <alternativeName>
        <fullName evidence="13">TML-alpha-ketoglutarate dioxygenase</fullName>
    </alternativeName>
</protein>
<organism evidence="18 19">
    <name type="scientific">Penicillium chermesinum</name>
    <dbReference type="NCBI Taxonomy" id="63820"/>
    <lineage>
        <taxon>Eukaryota</taxon>
        <taxon>Fungi</taxon>
        <taxon>Dikarya</taxon>
        <taxon>Ascomycota</taxon>
        <taxon>Pezizomycotina</taxon>
        <taxon>Eurotiomycetes</taxon>
        <taxon>Eurotiomycetidae</taxon>
        <taxon>Eurotiales</taxon>
        <taxon>Aspergillaceae</taxon>
        <taxon>Penicillium</taxon>
    </lineage>
</organism>
<dbReference type="Proteomes" id="UP001150941">
    <property type="component" value="Unassembled WGS sequence"/>
</dbReference>
<evidence type="ECO:0000256" key="9">
    <source>
        <dbReference type="ARBA" id="ARBA00023002"/>
    </source>
</evidence>
<comment type="cofactor">
    <cofactor evidence="2">
        <name>L-ascorbate</name>
        <dbReference type="ChEBI" id="CHEBI:38290"/>
    </cofactor>
</comment>
<dbReference type="AlphaFoldDB" id="A0A9W9TA22"/>
<keyword evidence="8 18" id="KW-0223">Dioxygenase</keyword>
<comment type="cofactor">
    <cofactor evidence="1">
        <name>Fe(2+)</name>
        <dbReference type="ChEBI" id="CHEBI:29033"/>
    </cofactor>
</comment>
<evidence type="ECO:0000256" key="2">
    <source>
        <dbReference type="ARBA" id="ARBA00001961"/>
    </source>
</evidence>
<dbReference type="GO" id="GO:0045329">
    <property type="term" value="P:carnitine biosynthetic process"/>
    <property type="evidence" value="ECO:0007669"/>
    <property type="project" value="UniProtKB-KW"/>
</dbReference>
<dbReference type="InterPro" id="IPR042098">
    <property type="entry name" value="TauD-like_sf"/>
</dbReference>
<evidence type="ECO:0000256" key="1">
    <source>
        <dbReference type="ARBA" id="ARBA00001954"/>
    </source>
</evidence>
<dbReference type="Gene3D" id="3.30.2020.30">
    <property type="match status" value="1"/>
</dbReference>
<dbReference type="Gene3D" id="3.60.130.10">
    <property type="entry name" value="Clavaminate synthase-like"/>
    <property type="match status" value="1"/>
</dbReference>
<dbReference type="GO" id="GO:0005739">
    <property type="term" value="C:mitochondrion"/>
    <property type="evidence" value="ECO:0007669"/>
    <property type="project" value="TreeGrafter"/>
</dbReference>
<evidence type="ECO:0000256" key="11">
    <source>
        <dbReference type="ARBA" id="ARBA00030363"/>
    </source>
</evidence>
<dbReference type="PANTHER" id="PTHR10696:SF51">
    <property type="entry name" value="TRIMETHYLLYSINE DIOXYGENASE, MITOCHONDRIAL"/>
    <property type="match status" value="1"/>
</dbReference>
<dbReference type="RefSeq" id="XP_058325614.1">
    <property type="nucleotide sequence ID" value="XM_058480091.1"/>
</dbReference>
<dbReference type="GeneID" id="83207395"/>
<keyword evidence="10" id="KW-0408">Iron</keyword>
<evidence type="ECO:0000256" key="8">
    <source>
        <dbReference type="ARBA" id="ARBA00022964"/>
    </source>
</evidence>
<keyword evidence="9" id="KW-0560">Oxidoreductase</keyword>
<evidence type="ECO:0000256" key="3">
    <source>
        <dbReference type="ARBA" id="ARBA00005022"/>
    </source>
</evidence>
<dbReference type="EC" id="1.14.11.8" evidence="5"/>
<evidence type="ECO:0000313" key="18">
    <source>
        <dbReference type="EMBL" id="KAJ5215117.1"/>
    </source>
</evidence>
<dbReference type="PANTHER" id="PTHR10696">
    <property type="entry name" value="GAMMA-BUTYROBETAINE HYDROXYLASE-RELATED"/>
    <property type="match status" value="1"/>
</dbReference>
<dbReference type="EMBL" id="JAPQKS010000009">
    <property type="protein sequence ID" value="KAJ5215117.1"/>
    <property type="molecule type" value="Genomic_DNA"/>
</dbReference>
<evidence type="ECO:0000256" key="15">
    <source>
        <dbReference type="ARBA" id="ARBA00049334"/>
    </source>
</evidence>
<feature type="domain" description="TauD/TfdA-like" evidence="16">
    <location>
        <begin position="266"/>
        <end position="440"/>
    </location>
</feature>
<evidence type="ECO:0000256" key="7">
    <source>
        <dbReference type="ARBA" id="ARBA00022873"/>
    </source>
</evidence>
<dbReference type="Pfam" id="PF06155">
    <property type="entry name" value="GBBH-like_N"/>
    <property type="match status" value="1"/>
</dbReference>
<dbReference type="OrthoDB" id="408743at2759"/>
<evidence type="ECO:0000256" key="6">
    <source>
        <dbReference type="ARBA" id="ARBA00022723"/>
    </source>
</evidence>
<evidence type="ECO:0000259" key="17">
    <source>
        <dbReference type="Pfam" id="PF06155"/>
    </source>
</evidence>
<reference evidence="18" key="2">
    <citation type="journal article" date="2023" name="IMA Fungus">
        <title>Comparative genomic study of the Penicillium genus elucidates a diverse pangenome and 15 lateral gene transfer events.</title>
        <authorList>
            <person name="Petersen C."/>
            <person name="Sorensen T."/>
            <person name="Nielsen M.R."/>
            <person name="Sondergaard T.E."/>
            <person name="Sorensen J.L."/>
            <person name="Fitzpatrick D.A."/>
            <person name="Frisvad J.C."/>
            <person name="Nielsen K.L."/>
        </authorList>
    </citation>
    <scope>NUCLEOTIDE SEQUENCE</scope>
    <source>
        <strain evidence="18">IBT 19713</strain>
    </source>
</reference>